<keyword evidence="3" id="KW-1185">Reference proteome</keyword>
<name>A0AAF1BJQ2_9TREE</name>
<organism evidence="2 3">
    <name type="scientific">Vanrija pseudolonga</name>
    <dbReference type="NCBI Taxonomy" id="143232"/>
    <lineage>
        <taxon>Eukaryota</taxon>
        <taxon>Fungi</taxon>
        <taxon>Dikarya</taxon>
        <taxon>Basidiomycota</taxon>
        <taxon>Agaricomycotina</taxon>
        <taxon>Tremellomycetes</taxon>
        <taxon>Trichosporonales</taxon>
        <taxon>Trichosporonaceae</taxon>
        <taxon>Vanrija</taxon>
    </lineage>
</organism>
<evidence type="ECO:0000313" key="3">
    <source>
        <dbReference type="Proteomes" id="UP000827549"/>
    </source>
</evidence>
<feature type="compositionally biased region" description="Low complexity" evidence="1">
    <location>
        <begin position="127"/>
        <end position="140"/>
    </location>
</feature>
<accession>A0AAF1BJQ2</accession>
<proteinExistence type="predicted"/>
<feature type="compositionally biased region" description="Basic and acidic residues" evidence="1">
    <location>
        <begin position="52"/>
        <end position="62"/>
    </location>
</feature>
<dbReference type="GeneID" id="87809692"/>
<protein>
    <submittedName>
        <fullName evidence="2">Uncharacterized protein</fullName>
    </submittedName>
</protein>
<sequence>MSWVPATARETARISQQLKLIRAFNDGARSVQAQVPRVPPAPRPAPVAAVKPEAEEIKKPGDKSPWTFMPAPPQAPFEGADAVRRPYVQRPACHQPPASTRAMMRPVRPALTLTLSPLRQIHRDATRTSAAQPPAPARQQGSEDAVPPTDPAVLSALETTRIAHRGSRAPPRLQAVHLNRPDAGPSTSAAPDPAVLSALETTRVA</sequence>
<feature type="region of interest" description="Disordered" evidence="1">
    <location>
        <begin position="125"/>
        <end position="205"/>
    </location>
</feature>
<evidence type="ECO:0000256" key="1">
    <source>
        <dbReference type="SAM" id="MobiDB-lite"/>
    </source>
</evidence>
<dbReference type="Proteomes" id="UP000827549">
    <property type="component" value="Chromosome 4"/>
</dbReference>
<gene>
    <name evidence="2" type="ORF">LOC62_04G006470</name>
</gene>
<feature type="region of interest" description="Disordered" evidence="1">
    <location>
        <begin position="33"/>
        <end position="67"/>
    </location>
</feature>
<evidence type="ECO:0000313" key="2">
    <source>
        <dbReference type="EMBL" id="WOO82992.1"/>
    </source>
</evidence>
<dbReference type="RefSeq" id="XP_062629024.1">
    <property type="nucleotide sequence ID" value="XM_062773040.1"/>
</dbReference>
<dbReference type="AlphaFoldDB" id="A0AAF1BJQ2"/>
<reference evidence="2" key="1">
    <citation type="submission" date="2023-10" db="EMBL/GenBank/DDBJ databases">
        <authorList>
            <person name="Noh H."/>
        </authorList>
    </citation>
    <scope>NUCLEOTIDE SEQUENCE</scope>
    <source>
        <strain evidence="2">DUCC4014</strain>
    </source>
</reference>
<dbReference type="EMBL" id="CP086717">
    <property type="protein sequence ID" value="WOO82992.1"/>
    <property type="molecule type" value="Genomic_DNA"/>
</dbReference>